<evidence type="ECO:0000256" key="1">
    <source>
        <dbReference type="SAM" id="MobiDB-lite"/>
    </source>
</evidence>
<proteinExistence type="predicted"/>
<feature type="compositionally biased region" description="Basic and acidic residues" evidence="1">
    <location>
        <begin position="72"/>
        <end position="82"/>
    </location>
</feature>
<organism evidence="2 3">
    <name type="scientific">Salinarimonas ramus</name>
    <dbReference type="NCBI Taxonomy" id="690164"/>
    <lineage>
        <taxon>Bacteria</taxon>
        <taxon>Pseudomonadati</taxon>
        <taxon>Pseudomonadota</taxon>
        <taxon>Alphaproteobacteria</taxon>
        <taxon>Hyphomicrobiales</taxon>
        <taxon>Salinarimonadaceae</taxon>
        <taxon>Salinarimonas</taxon>
    </lineage>
</organism>
<dbReference type="AlphaFoldDB" id="A0A917V693"/>
<name>A0A917V693_9HYPH</name>
<dbReference type="Proteomes" id="UP000600449">
    <property type="component" value="Unassembled WGS sequence"/>
</dbReference>
<protein>
    <submittedName>
        <fullName evidence="2">Uncharacterized protein</fullName>
    </submittedName>
</protein>
<dbReference type="EMBL" id="BMMF01000010">
    <property type="protein sequence ID" value="GGK43821.1"/>
    <property type="molecule type" value="Genomic_DNA"/>
</dbReference>
<accession>A0A917V693</accession>
<feature type="compositionally biased region" description="Basic and acidic residues" evidence="1">
    <location>
        <begin position="90"/>
        <end position="105"/>
    </location>
</feature>
<feature type="compositionally biased region" description="Low complexity" evidence="1">
    <location>
        <begin position="57"/>
        <end position="70"/>
    </location>
</feature>
<feature type="compositionally biased region" description="Basic and acidic residues" evidence="1">
    <location>
        <begin position="1"/>
        <end position="27"/>
    </location>
</feature>
<dbReference type="RefSeq" id="WP_188914410.1">
    <property type="nucleotide sequence ID" value="NZ_BMMF01000010.1"/>
</dbReference>
<reference evidence="2 3" key="1">
    <citation type="journal article" date="2014" name="Int. J. Syst. Evol. Microbiol.">
        <title>Complete genome sequence of Corynebacterium casei LMG S-19264T (=DSM 44701T), isolated from a smear-ripened cheese.</title>
        <authorList>
            <consortium name="US DOE Joint Genome Institute (JGI-PGF)"/>
            <person name="Walter F."/>
            <person name="Albersmeier A."/>
            <person name="Kalinowski J."/>
            <person name="Ruckert C."/>
        </authorList>
    </citation>
    <scope>NUCLEOTIDE SEQUENCE [LARGE SCALE GENOMIC DNA]</scope>
    <source>
        <strain evidence="2 3">CGMCC 1.9161</strain>
    </source>
</reference>
<feature type="region of interest" description="Disordered" evidence="1">
    <location>
        <begin position="1"/>
        <end position="112"/>
    </location>
</feature>
<evidence type="ECO:0000313" key="3">
    <source>
        <dbReference type="Proteomes" id="UP000600449"/>
    </source>
</evidence>
<keyword evidence="3" id="KW-1185">Reference proteome</keyword>
<comment type="caution">
    <text evidence="2">The sequence shown here is derived from an EMBL/GenBank/DDBJ whole genome shotgun (WGS) entry which is preliminary data.</text>
</comment>
<evidence type="ECO:0000313" key="2">
    <source>
        <dbReference type="EMBL" id="GGK43821.1"/>
    </source>
</evidence>
<gene>
    <name evidence="2" type="ORF">GCM10011322_33600</name>
</gene>
<sequence>MADTSRDRPNLKDEDVSRLRNRQRDENAPVGDGGPEGNLTQQAVWDDPGGEAHAYRAATSGAGGDASTHGELTARETPETTRRLSTGETPEDRKEADRDAREATDRLGQTRR</sequence>